<evidence type="ECO:0008006" key="5">
    <source>
        <dbReference type="Google" id="ProtNLM"/>
    </source>
</evidence>
<dbReference type="InterPro" id="IPR002492">
    <property type="entry name" value="Transposase_Tc1-like"/>
</dbReference>
<dbReference type="AlphaFoldDB" id="A0A443RVD0"/>
<protein>
    <recommendedName>
        <fullName evidence="5">Tc1-like transposase DDE domain-containing protein</fullName>
    </recommendedName>
</protein>
<comment type="caution">
    <text evidence="3">The sequence shown here is derived from an EMBL/GenBank/DDBJ whole genome shotgun (WGS) entry which is preliminary data.</text>
</comment>
<name>A0A443RVD0_9ACAR</name>
<reference evidence="3 4" key="1">
    <citation type="journal article" date="2018" name="Gigascience">
        <title>Genomes of trombidid mites reveal novel predicted allergens and laterally-transferred genes associated with secondary metabolism.</title>
        <authorList>
            <person name="Dong X."/>
            <person name="Chaisiri K."/>
            <person name="Xia D."/>
            <person name="Armstrong S.D."/>
            <person name="Fang Y."/>
            <person name="Donnelly M.J."/>
            <person name="Kadowaki T."/>
            <person name="McGarry J.W."/>
            <person name="Darby A.C."/>
            <person name="Makepeace B.L."/>
        </authorList>
    </citation>
    <scope>NUCLEOTIDE SEQUENCE [LARGE SCALE GENOMIC DNA]</scope>
    <source>
        <strain evidence="3">UoL-UT</strain>
    </source>
</reference>
<dbReference type="InterPro" id="IPR036397">
    <property type="entry name" value="RNaseH_sf"/>
</dbReference>
<dbReference type="EMBL" id="NCKV01029002">
    <property type="protein sequence ID" value="RWS19200.1"/>
    <property type="molecule type" value="Genomic_DNA"/>
</dbReference>
<evidence type="ECO:0000313" key="3">
    <source>
        <dbReference type="EMBL" id="RWS19200.1"/>
    </source>
</evidence>
<evidence type="ECO:0000259" key="2">
    <source>
        <dbReference type="Pfam" id="PF13358"/>
    </source>
</evidence>
<dbReference type="InterPro" id="IPR038717">
    <property type="entry name" value="Tc1-like_DDE_dom"/>
</dbReference>
<evidence type="ECO:0000259" key="1">
    <source>
        <dbReference type="Pfam" id="PF01498"/>
    </source>
</evidence>
<sequence>MNRSQSTINRVIDRWTNMNTIMRKHGTGLIRKTTTEEDENIVNYAMNSKFEIIESVRNAAAPQISKTTITRRLRERRARRFIAAKKIYLTPEMIEERFDYALEFSNWTNEMCDTIVFMDECSVQSHPNGTIRVTRLYGTRYEPENLDTVDSSGRVTIALHCWMSAHNLGTLTRIQGNLNALQYLDILRTEIPKINDRFEYGFWNLVHDRSPIHQARITRNFIASNGINDMCHPRKSPDLNGIENVFAAVKKFVSDRLRANRINRPRNCDELYLLVSE</sequence>
<proteinExistence type="predicted"/>
<dbReference type="GO" id="GO:0003677">
    <property type="term" value="F:DNA binding"/>
    <property type="evidence" value="ECO:0007669"/>
    <property type="project" value="InterPro"/>
</dbReference>
<dbReference type="OrthoDB" id="9996331at2759"/>
<dbReference type="Proteomes" id="UP000288716">
    <property type="component" value="Unassembled WGS sequence"/>
</dbReference>
<dbReference type="GO" id="GO:0006313">
    <property type="term" value="P:DNA transposition"/>
    <property type="evidence" value="ECO:0007669"/>
    <property type="project" value="InterPro"/>
</dbReference>
<dbReference type="STRING" id="299467.A0A443RVD0"/>
<feature type="domain" description="Transposase Tc1-like" evidence="1">
    <location>
        <begin position="49"/>
        <end position="104"/>
    </location>
</feature>
<dbReference type="Pfam" id="PF13358">
    <property type="entry name" value="DDE_3"/>
    <property type="match status" value="1"/>
</dbReference>
<accession>A0A443RVD0</accession>
<feature type="domain" description="Tc1-like transposase DDE" evidence="2">
    <location>
        <begin position="115"/>
        <end position="256"/>
    </location>
</feature>
<keyword evidence="4" id="KW-1185">Reference proteome</keyword>
<dbReference type="Gene3D" id="3.30.420.10">
    <property type="entry name" value="Ribonuclease H-like superfamily/Ribonuclease H"/>
    <property type="match status" value="1"/>
</dbReference>
<evidence type="ECO:0000313" key="4">
    <source>
        <dbReference type="Proteomes" id="UP000288716"/>
    </source>
</evidence>
<feature type="non-terminal residue" evidence="3">
    <location>
        <position position="277"/>
    </location>
</feature>
<dbReference type="GO" id="GO:0015074">
    <property type="term" value="P:DNA integration"/>
    <property type="evidence" value="ECO:0007669"/>
    <property type="project" value="InterPro"/>
</dbReference>
<gene>
    <name evidence="3" type="ORF">B4U80_01873</name>
</gene>
<dbReference type="Pfam" id="PF01498">
    <property type="entry name" value="HTH_Tnp_Tc3_2"/>
    <property type="match status" value="1"/>
</dbReference>
<organism evidence="3 4">
    <name type="scientific">Leptotrombidium deliense</name>
    <dbReference type="NCBI Taxonomy" id="299467"/>
    <lineage>
        <taxon>Eukaryota</taxon>
        <taxon>Metazoa</taxon>
        <taxon>Ecdysozoa</taxon>
        <taxon>Arthropoda</taxon>
        <taxon>Chelicerata</taxon>
        <taxon>Arachnida</taxon>
        <taxon>Acari</taxon>
        <taxon>Acariformes</taxon>
        <taxon>Trombidiformes</taxon>
        <taxon>Prostigmata</taxon>
        <taxon>Anystina</taxon>
        <taxon>Parasitengona</taxon>
        <taxon>Trombiculoidea</taxon>
        <taxon>Trombiculidae</taxon>
        <taxon>Leptotrombidium</taxon>
    </lineage>
</organism>
<dbReference type="VEuPathDB" id="VectorBase:LDEU012840"/>